<dbReference type="OrthoDB" id="6765358at2759"/>
<feature type="region of interest" description="Disordered" evidence="1">
    <location>
        <begin position="39"/>
        <end position="120"/>
    </location>
</feature>
<protein>
    <submittedName>
        <fullName evidence="2">Uncharacterized protein</fullName>
    </submittedName>
</protein>
<feature type="compositionally biased region" description="Polar residues" evidence="1">
    <location>
        <begin position="49"/>
        <end position="61"/>
    </location>
</feature>
<dbReference type="RefSeq" id="XP_014254538.2">
    <property type="nucleotide sequence ID" value="XM_014399052.2"/>
</dbReference>
<evidence type="ECO:0000313" key="3">
    <source>
        <dbReference type="Proteomes" id="UP000494040"/>
    </source>
</evidence>
<dbReference type="EnsemblMetazoa" id="XM_014399052.2">
    <property type="protein sequence ID" value="XP_014254538.2"/>
    <property type="gene ID" value="LOC106669523"/>
</dbReference>
<evidence type="ECO:0000256" key="1">
    <source>
        <dbReference type="SAM" id="MobiDB-lite"/>
    </source>
</evidence>
<reference evidence="2" key="1">
    <citation type="submission" date="2022-01" db="UniProtKB">
        <authorList>
            <consortium name="EnsemblMetazoa"/>
        </authorList>
    </citation>
    <scope>IDENTIFICATION</scope>
</reference>
<organism evidence="2 3">
    <name type="scientific">Cimex lectularius</name>
    <name type="common">Bed bug</name>
    <name type="synonym">Acanthia lectularia</name>
    <dbReference type="NCBI Taxonomy" id="79782"/>
    <lineage>
        <taxon>Eukaryota</taxon>
        <taxon>Metazoa</taxon>
        <taxon>Ecdysozoa</taxon>
        <taxon>Arthropoda</taxon>
        <taxon>Hexapoda</taxon>
        <taxon>Insecta</taxon>
        <taxon>Pterygota</taxon>
        <taxon>Neoptera</taxon>
        <taxon>Paraneoptera</taxon>
        <taxon>Hemiptera</taxon>
        <taxon>Heteroptera</taxon>
        <taxon>Panheteroptera</taxon>
        <taxon>Cimicomorpha</taxon>
        <taxon>Cimicidae</taxon>
        <taxon>Cimex</taxon>
    </lineage>
</organism>
<dbReference type="Proteomes" id="UP000494040">
    <property type="component" value="Unassembled WGS sequence"/>
</dbReference>
<name>A0A8I6RZK9_CIMLE</name>
<proteinExistence type="predicted"/>
<accession>A0A8I6RZK9</accession>
<dbReference type="KEGG" id="clec:106669523"/>
<dbReference type="GeneID" id="106669523"/>
<keyword evidence="3" id="KW-1185">Reference proteome</keyword>
<sequence length="120" mass="12667">MQTSSFQENKSSNVGIMTLTRAPCDLDTMSLFQDLKLKRRKVDSRCSSDGESAAETSTSSPDFGGPGSPCKMEPPSVTPPPISSNPDEFSEQCCASSPDLGGASSPRKIEPPSTPPPSTR</sequence>
<dbReference type="AlphaFoldDB" id="A0A8I6RZK9"/>
<evidence type="ECO:0000313" key="2">
    <source>
        <dbReference type="EnsemblMetazoa" id="XP_014254538.2"/>
    </source>
</evidence>